<evidence type="ECO:0000313" key="5">
    <source>
        <dbReference type="Proteomes" id="UP000660885"/>
    </source>
</evidence>
<protein>
    <submittedName>
        <fullName evidence="4">GNAT family N-acetyltransferase</fullName>
    </submittedName>
</protein>
<keyword evidence="5" id="KW-1185">Reference proteome</keyword>
<gene>
    <name evidence="4" type="ORF">JMJ56_13165</name>
</gene>
<proteinExistence type="predicted"/>
<reference evidence="4 5" key="1">
    <citation type="submission" date="2021-01" db="EMBL/GenBank/DDBJ databases">
        <title>Belnapia mucosa sp. nov. and Belnapia arida sp. nov., isolated from the Tabernas Desert (Almeria, Spain).</title>
        <authorList>
            <person name="Molina-Menor E."/>
            <person name="Vidal-Verdu A."/>
            <person name="Calonge A."/>
            <person name="Satari L."/>
            <person name="Pereto J."/>
            <person name="Porcar M."/>
        </authorList>
    </citation>
    <scope>NUCLEOTIDE SEQUENCE [LARGE SCALE GENOMIC DNA]</scope>
    <source>
        <strain evidence="4 5">T18</strain>
    </source>
</reference>
<evidence type="ECO:0000256" key="2">
    <source>
        <dbReference type="ARBA" id="ARBA00023315"/>
    </source>
</evidence>
<organism evidence="4 5">
    <name type="scientific">Belnapia arida</name>
    <dbReference type="NCBI Taxonomy" id="2804533"/>
    <lineage>
        <taxon>Bacteria</taxon>
        <taxon>Pseudomonadati</taxon>
        <taxon>Pseudomonadota</taxon>
        <taxon>Alphaproteobacteria</taxon>
        <taxon>Acetobacterales</taxon>
        <taxon>Roseomonadaceae</taxon>
        <taxon>Belnapia</taxon>
    </lineage>
</organism>
<dbReference type="SUPFAM" id="SSF55729">
    <property type="entry name" value="Acyl-CoA N-acyltransferases (Nat)"/>
    <property type="match status" value="1"/>
</dbReference>
<evidence type="ECO:0000259" key="3">
    <source>
        <dbReference type="PROSITE" id="PS51186"/>
    </source>
</evidence>
<dbReference type="EMBL" id="JAETWB010000005">
    <property type="protein sequence ID" value="MBL6078962.1"/>
    <property type="molecule type" value="Genomic_DNA"/>
</dbReference>
<dbReference type="Proteomes" id="UP000660885">
    <property type="component" value="Unassembled WGS sequence"/>
</dbReference>
<evidence type="ECO:0000313" key="4">
    <source>
        <dbReference type="EMBL" id="MBL6078962.1"/>
    </source>
</evidence>
<keyword evidence="2" id="KW-0012">Acyltransferase</keyword>
<accession>A0ABS1U2S3</accession>
<dbReference type="Gene3D" id="3.40.630.30">
    <property type="match status" value="1"/>
</dbReference>
<feature type="domain" description="N-acetyltransferase" evidence="3">
    <location>
        <begin position="1"/>
        <end position="140"/>
    </location>
</feature>
<dbReference type="InterPro" id="IPR016181">
    <property type="entry name" value="Acyl_CoA_acyltransferase"/>
</dbReference>
<evidence type="ECO:0000256" key="1">
    <source>
        <dbReference type="ARBA" id="ARBA00022679"/>
    </source>
</evidence>
<keyword evidence="1" id="KW-0808">Transferase</keyword>
<sequence>MRAARPEDAPALAALHALAFPPAEAWGPDAMRLMLEMPGAFGVWCQAEGLVLARAAAGEAEILTLAVAPAARRRGLGAALLGAAMQGAVLRGAAEMFLEVAAANEAALALYAAAGFDGVGRRRRYYANGEDALVLRRSLSPS</sequence>
<dbReference type="Pfam" id="PF00583">
    <property type="entry name" value="Acetyltransf_1"/>
    <property type="match status" value="1"/>
</dbReference>
<dbReference type="PANTHER" id="PTHR43420">
    <property type="entry name" value="ACETYLTRANSFERASE"/>
    <property type="match status" value="1"/>
</dbReference>
<dbReference type="InterPro" id="IPR050680">
    <property type="entry name" value="YpeA/RimI_acetyltransf"/>
</dbReference>
<dbReference type="InterPro" id="IPR000182">
    <property type="entry name" value="GNAT_dom"/>
</dbReference>
<dbReference type="PANTHER" id="PTHR43420:SF12">
    <property type="entry name" value="N-ACETYLTRANSFERASE DOMAIN-CONTAINING PROTEIN"/>
    <property type="match status" value="1"/>
</dbReference>
<dbReference type="RefSeq" id="WP_202832235.1">
    <property type="nucleotide sequence ID" value="NZ_JAETWB010000005.1"/>
</dbReference>
<comment type="caution">
    <text evidence="4">The sequence shown here is derived from an EMBL/GenBank/DDBJ whole genome shotgun (WGS) entry which is preliminary data.</text>
</comment>
<dbReference type="PROSITE" id="PS51186">
    <property type="entry name" value="GNAT"/>
    <property type="match status" value="1"/>
</dbReference>
<name>A0ABS1U2S3_9PROT</name>